<feature type="non-terminal residue" evidence="2">
    <location>
        <position position="55"/>
    </location>
</feature>
<proteinExistence type="predicted"/>
<feature type="compositionally biased region" description="Polar residues" evidence="1">
    <location>
        <begin position="18"/>
        <end position="27"/>
    </location>
</feature>
<sequence>WGVTLRTPMTARPRCRSMMSSGAPTSPSSRASFAAMWAATCRLNHHRGSRRFRAG</sequence>
<dbReference type="AlphaFoldDB" id="A0A6J4V4F2"/>
<name>A0A6J4V4F2_9BACT</name>
<reference evidence="2" key="1">
    <citation type="submission" date="2020-02" db="EMBL/GenBank/DDBJ databases">
        <authorList>
            <person name="Meier V. D."/>
        </authorList>
    </citation>
    <scope>NUCLEOTIDE SEQUENCE</scope>
    <source>
        <strain evidence="2">AVDCRST_MAG33</strain>
    </source>
</reference>
<dbReference type="EMBL" id="CADCWK010000231">
    <property type="protein sequence ID" value="CAA9566187.1"/>
    <property type="molecule type" value="Genomic_DNA"/>
</dbReference>
<organism evidence="2">
    <name type="scientific">uncultured Thermomicrobiales bacterium</name>
    <dbReference type="NCBI Taxonomy" id="1645740"/>
    <lineage>
        <taxon>Bacteria</taxon>
        <taxon>Pseudomonadati</taxon>
        <taxon>Thermomicrobiota</taxon>
        <taxon>Thermomicrobia</taxon>
        <taxon>Thermomicrobiales</taxon>
        <taxon>environmental samples</taxon>
    </lineage>
</organism>
<accession>A0A6J4V4F2</accession>
<feature type="region of interest" description="Disordered" evidence="1">
    <location>
        <begin position="1"/>
        <end position="27"/>
    </location>
</feature>
<evidence type="ECO:0000256" key="1">
    <source>
        <dbReference type="SAM" id="MobiDB-lite"/>
    </source>
</evidence>
<gene>
    <name evidence="2" type="ORF">AVDCRST_MAG33-2080</name>
</gene>
<evidence type="ECO:0000313" key="2">
    <source>
        <dbReference type="EMBL" id="CAA9566187.1"/>
    </source>
</evidence>
<feature type="non-terminal residue" evidence="2">
    <location>
        <position position="1"/>
    </location>
</feature>
<protein>
    <submittedName>
        <fullName evidence="2">Uncharacterized protein</fullName>
    </submittedName>
</protein>